<dbReference type="Proteomes" id="UP000187891">
    <property type="component" value="Unassembled WGS sequence"/>
</dbReference>
<name>A0A1R3U9L9_9HYPH</name>
<dbReference type="Gene3D" id="2.40.50.100">
    <property type="match status" value="1"/>
</dbReference>
<evidence type="ECO:0000313" key="14">
    <source>
        <dbReference type="Proteomes" id="UP000187891"/>
    </source>
</evidence>
<dbReference type="AlphaFoldDB" id="A0A1R3U9L9"/>
<evidence type="ECO:0000313" key="13">
    <source>
        <dbReference type="EMBL" id="SCX36083.1"/>
    </source>
</evidence>
<evidence type="ECO:0000256" key="9">
    <source>
        <dbReference type="RuleBase" id="RU365093"/>
    </source>
</evidence>
<keyword evidence="7 9" id="KW-1133">Transmembrane helix</keyword>
<dbReference type="STRING" id="1907666.DSM25559_5309"/>
<dbReference type="PANTHER" id="PTHR30386">
    <property type="entry name" value="MEMBRANE FUSION SUBUNIT OF EMRAB-TOLC MULTIDRUG EFFLUX PUMP"/>
    <property type="match status" value="1"/>
</dbReference>
<dbReference type="Gene3D" id="2.40.30.170">
    <property type="match status" value="1"/>
</dbReference>
<feature type="transmembrane region" description="Helical" evidence="9">
    <location>
        <begin position="38"/>
        <end position="56"/>
    </location>
</feature>
<evidence type="ECO:0000256" key="7">
    <source>
        <dbReference type="ARBA" id="ARBA00022989"/>
    </source>
</evidence>
<dbReference type="RefSeq" id="WP_077123180.1">
    <property type="nucleotide sequence ID" value="NZ_FMUE01000027.1"/>
</dbReference>
<feature type="domain" description="AprE-like beta-barrel" evidence="12">
    <location>
        <begin position="341"/>
        <end position="394"/>
    </location>
</feature>
<evidence type="ECO:0000256" key="1">
    <source>
        <dbReference type="ARBA" id="ARBA00004377"/>
    </source>
</evidence>
<dbReference type="InterPro" id="IPR010129">
    <property type="entry name" value="T1SS_HlyD"/>
</dbReference>
<feature type="domain" description="CzcB-like barrel-sandwich hybrid" evidence="11">
    <location>
        <begin position="75"/>
        <end position="334"/>
    </location>
</feature>
<evidence type="ECO:0000259" key="12">
    <source>
        <dbReference type="Pfam" id="PF26002"/>
    </source>
</evidence>
<keyword evidence="4 9" id="KW-1003">Cell membrane</keyword>
<organism evidence="13 14">
    <name type="scientific">Agrobacterium rosae</name>
    <dbReference type="NCBI Taxonomy" id="1972867"/>
    <lineage>
        <taxon>Bacteria</taxon>
        <taxon>Pseudomonadati</taxon>
        <taxon>Pseudomonadota</taxon>
        <taxon>Alphaproteobacteria</taxon>
        <taxon>Hyphomicrobiales</taxon>
        <taxon>Rhizobiaceae</taxon>
        <taxon>Rhizobium/Agrobacterium group</taxon>
        <taxon>Agrobacterium</taxon>
    </lineage>
</organism>
<reference evidence="14" key="1">
    <citation type="submission" date="2016-10" db="EMBL/GenBank/DDBJ databases">
        <authorList>
            <person name="Wibberg D."/>
        </authorList>
    </citation>
    <scope>NUCLEOTIDE SEQUENCE [LARGE SCALE GENOMIC DNA]</scope>
</reference>
<evidence type="ECO:0000259" key="11">
    <source>
        <dbReference type="Pfam" id="PF25973"/>
    </source>
</evidence>
<evidence type="ECO:0000256" key="5">
    <source>
        <dbReference type="ARBA" id="ARBA00022519"/>
    </source>
</evidence>
<keyword evidence="10" id="KW-0175">Coiled coil</keyword>
<feature type="coiled-coil region" evidence="10">
    <location>
        <begin position="163"/>
        <end position="197"/>
    </location>
</feature>
<keyword evidence="3 9" id="KW-0813">Transport</keyword>
<evidence type="ECO:0000256" key="6">
    <source>
        <dbReference type="ARBA" id="ARBA00022692"/>
    </source>
</evidence>
<evidence type="ECO:0000256" key="3">
    <source>
        <dbReference type="ARBA" id="ARBA00022448"/>
    </source>
</evidence>
<dbReference type="EMBL" id="FMUE01000027">
    <property type="protein sequence ID" value="SCX36083.1"/>
    <property type="molecule type" value="Genomic_DNA"/>
</dbReference>
<gene>
    <name evidence="13" type="primary">hlyD</name>
    <name evidence="13" type="ORF">DSM25559_5309</name>
</gene>
<proteinExistence type="inferred from homology"/>
<comment type="similarity">
    <text evidence="2 9">Belongs to the membrane fusion protein (MFP) (TC 8.A.1) family.</text>
</comment>
<dbReference type="Pfam" id="PF26002">
    <property type="entry name" value="Beta-barrel_AprE"/>
    <property type="match status" value="1"/>
</dbReference>
<keyword evidence="5 9" id="KW-0997">Cell inner membrane</keyword>
<dbReference type="PRINTS" id="PR01490">
    <property type="entry name" value="RTXTOXIND"/>
</dbReference>
<dbReference type="GO" id="GO:0005886">
    <property type="term" value="C:plasma membrane"/>
    <property type="evidence" value="ECO:0007669"/>
    <property type="project" value="UniProtKB-SubCell"/>
</dbReference>
<evidence type="ECO:0000256" key="4">
    <source>
        <dbReference type="ARBA" id="ARBA00022475"/>
    </source>
</evidence>
<comment type="subcellular location">
    <subcellularLocation>
        <location evidence="1 9">Cell inner membrane</location>
        <topology evidence="1 9">Single-pass membrane protein</topology>
    </subcellularLocation>
</comment>
<accession>A0A1R3U9L9</accession>
<dbReference type="InterPro" id="IPR058982">
    <property type="entry name" value="Beta-barrel_AprE"/>
</dbReference>
<evidence type="ECO:0000256" key="10">
    <source>
        <dbReference type="SAM" id="Coils"/>
    </source>
</evidence>
<dbReference type="Pfam" id="PF25973">
    <property type="entry name" value="BSH_CzcB"/>
    <property type="match status" value="1"/>
</dbReference>
<dbReference type="InterPro" id="IPR050739">
    <property type="entry name" value="MFP"/>
</dbReference>
<sequence length="475" mass="51477">MSTSSAVSFVRPKNRPDYEFLAPALEVLETPPSPVRLALIWLICAFVVTALLWAYFGRIDIISIAQGKVQPLGKTKVVQPLLTGRVTSLPPANGTRVSKGQVLVELDPTETSADVETVALSLASTKAEIERRSAAIAGAHIGKFDAQVAWPEATDDIVRSREDRLLEAELLQLETSIESLNAQRLQKEVQRDRLSETIEAQASLVSTLQDRVNMRSLLADRSAGSMANVIDATEALKEQQTQLVSQRGQLADAVSSLPILDREIDKVTRGFLADQLDKLNAAERSAQELEQRLAKALSVRRQMTLLSPIDGVVQASTITSTGQVLNSGQEVLRVVPEGEELEVEVYVANKDIGFVHPGQQAVVKFEAFPFTRYGTIQGTVTKVSTDAVPDSDAGRIEGDPTATRSGSFAGVERVQNLVFPVNVKLQSTSLKTEQGFVPVAPGMAAAVEIRTGSRKIIDFIFSPLVETAATALRER</sequence>
<dbReference type="GO" id="GO:0015031">
    <property type="term" value="P:protein transport"/>
    <property type="evidence" value="ECO:0007669"/>
    <property type="project" value="InterPro"/>
</dbReference>
<dbReference type="SUPFAM" id="SSF111369">
    <property type="entry name" value="HlyD-like secretion proteins"/>
    <property type="match status" value="1"/>
</dbReference>
<dbReference type="InterPro" id="IPR058647">
    <property type="entry name" value="BSH_CzcB-like"/>
</dbReference>
<keyword evidence="6 9" id="KW-0812">Transmembrane</keyword>
<dbReference type="PANTHER" id="PTHR30386:SF27">
    <property type="entry name" value="MEMBRANE FUSION PROTEIN (MFP) FAMILY PROTEIN"/>
    <property type="match status" value="1"/>
</dbReference>
<keyword evidence="8 9" id="KW-0472">Membrane</keyword>
<protein>
    <recommendedName>
        <fullName evidence="9">Membrane fusion protein (MFP) family protein</fullName>
    </recommendedName>
</protein>
<evidence type="ECO:0000256" key="8">
    <source>
        <dbReference type="ARBA" id="ARBA00023136"/>
    </source>
</evidence>
<feature type="coiled-coil region" evidence="10">
    <location>
        <begin position="272"/>
        <end position="299"/>
    </location>
</feature>
<evidence type="ECO:0000256" key="2">
    <source>
        <dbReference type="ARBA" id="ARBA00009477"/>
    </source>
</evidence>
<dbReference type="NCBIfam" id="TIGR01843">
    <property type="entry name" value="type_I_hlyD"/>
    <property type="match status" value="1"/>
</dbReference>